<evidence type="ECO:0000256" key="4">
    <source>
        <dbReference type="SAM" id="SignalP"/>
    </source>
</evidence>
<comment type="cofactor">
    <cofactor evidence="1">
        <name>Ca(2+)</name>
        <dbReference type="ChEBI" id="CHEBI:29108"/>
    </cofactor>
</comment>
<dbReference type="Pfam" id="PF14683">
    <property type="entry name" value="CBM-like"/>
    <property type="match status" value="1"/>
</dbReference>
<feature type="domain" description="Rhamnogalacturonan lyase" evidence="6">
    <location>
        <begin position="25"/>
        <end position="195"/>
    </location>
</feature>
<dbReference type="Gene3D" id="1.20.1610.10">
    <property type="entry name" value="alpha-1,2-mannosidases domains"/>
    <property type="match status" value="1"/>
</dbReference>
<keyword evidence="4" id="KW-0732">Signal</keyword>
<gene>
    <name evidence="8" type="ORF">PEPS_33540</name>
</gene>
<dbReference type="InterPro" id="IPR005887">
    <property type="entry name" value="GH92_a_mannosidase_put"/>
</dbReference>
<dbReference type="Gene3D" id="2.70.98.10">
    <property type="match status" value="1"/>
</dbReference>
<evidence type="ECO:0000256" key="1">
    <source>
        <dbReference type="ARBA" id="ARBA00001913"/>
    </source>
</evidence>
<dbReference type="Pfam" id="PF17678">
    <property type="entry name" value="Glyco_hydro_92N"/>
    <property type="match status" value="1"/>
</dbReference>
<dbReference type="Gene3D" id="3.30.2080.10">
    <property type="entry name" value="GH92 mannosidase domain"/>
    <property type="match status" value="1"/>
</dbReference>
<geneLocation type="plasmid" evidence="8 9">
    <name>pPP1</name>
</geneLocation>
<reference evidence="8 9" key="1">
    <citation type="submission" date="2021-12" db="EMBL/GenBank/DDBJ databases">
        <title>Genome sequencing of bacteria with rrn-lacking chromosome and rrn-plasmid.</title>
        <authorList>
            <person name="Anda M."/>
            <person name="Iwasaki W."/>
        </authorList>
    </citation>
    <scope>NUCLEOTIDE SEQUENCE [LARGE SCALE GENOMIC DNA]</scope>
    <source>
        <strain evidence="8 9">NBRC 101262</strain>
        <plasmid evidence="8 9">pPP1</plasmid>
    </source>
</reference>
<dbReference type="Gene3D" id="1.20.1050.60">
    <property type="entry name" value="alpha-1,2-mannosidase"/>
    <property type="match status" value="1"/>
</dbReference>
<dbReference type="EMBL" id="AP025293">
    <property type="protein sequence ID" value="BDD01074.1"/>
    <property type="molecule type" value="Genomic_DNA"/>
</dbReference>
<dbReference type="PANTHER" id="PTHR12143">
    <property type="entry name" value="PEPTIDE N-GLYCANASE PNGASE -RELATED"/>
    <property type="match status" value="1"/>
</dbReference>
<dbReference type="InterPro" id="IPR008979">
    <property type="entry name" value="Galactose-bd-like_sf"/>
</dbReference>
<protein>
    <recommendedName>
        <fullName evidence="10">Alpha-1,2-mannosidase</fullName>
    </recommendedName>
</protein>
<evidence type="ECO:0000313" key="8">
    <source>
        <dbReference type="EMBL" id="BDD01074.1"/>
    </source>
</evidence>
<feature type="signal peptide" evidence="4">
    <location>
        <begin position="1"/>
        <end position="23"/>
    </location>
</feature>
<dbReference type="InterPro" id="IPR029411">
    <property type="entry name" value="RG-lyase_III"/>
</dbReference>
<keyword evidence="3" id="KW-0106">Calcium</keyword>
<dbReference type="NCBIfam" id="TIGR01180">
    <property type="entry name" value="aman2_put"/>
    <property type="match status" value="1"/>
</dbReference>
<dbReference type="InterPro" id="IPR041371">
    <property type="entry name" value="GH92_N"/>
</dbReference>
<proteinExistence type="predicted"/>
<evidence type="ECO:0000259" key="5">
    <source>
        <dbReference type="Pfam" id="PF07971"/>
    </source>
</evidence>
<evidence type="ECO:0000259" key="6">
    <source>
        <dbReference type="Pfam" id="PF14683"/>
    </source>
</evidence>
<organism evidence="8 9">
    <name type="scientific">Persicobacter psychrovividus</name>
    <dbReference type="NCBI Taxonomy" id="387638"/>
    <lineage>
        <taxon>Bacteria</taxon>
        <taxon>Pseudomonadati</taxon>
        <taxon>Bacteroidota</taxon>
        <taxon>Cytophagia</taxon>
        <taxon>Cytophagales</taxon>
        <taxon>Persicobacteraceae</taxon>
        <taxon>Persicobacter</taxon>
    </lineage>
</organism>
<evidence type="ECO:0000313" key="9">
    <source>
        <dbReference type="Proteomes" id="UP001354989"/>
    </source>
</evidence>
<evidence type="ECO:0000259" key="7">
    <source>
        <dbReference type="Pfam" id="PF17678"/>
    </source>
</evidence>
<name>A0ABN6LDY6_9BACT</name>
<accession>A0ABN6LDY6</accession>
<feature type="domain" description="Glycosyl hydrolase family 92" evidence="5">
    <location>
        <begin position="553"/>
        <end position="1033"/>
    </location>
</feature>
<dbReference type="InterPro" id="IPR014718">
    <property type="entry name" value="GH-type_carb-bd"/>
</dbReference>
<dbReference type="InterPro" id="IPR012939">
    <property type="entry name" value="Glyco_hydro_92"/>
</dbReference>
<dbReference type="InterPro" id="IPR008928">
    <property type="entry name" value="6-hairpin_glycosidase_sf"/>
</dbReference>
<sequence length="1049" mass="119399">MNIYQRWFLGCLCSLFFSLNAFGQEIWSVGKKDGQATDFALWKEGYQAFLSHDFGWEDKYFLVGVSKPATDFPFILPGPADAWGGTSGTAGIRSHFLNFLFDVKAKPLDGDYRLLIDLLDTPSENAPELKVTVNGHIQKVMLANGGGDAALKGDLSAAKAQQIVVEVPNAWIQQGGNAIQLTTLQGSWLMFDHVGLQGPATALEQPKKAYLRSAKAASYTLRNGNQSYQPLLLDLEHISSHPDLVVKLDNKNILSKKIEQGRYLLEAPMPAVSQPTESQYELYLDGKLWKAGTVMRKPQPIAGPAHYVDTQLGSAHSRWMIAPGPWMPFSMVKLSPDNQNYGWQAGYDPTIESIGCFSHLHEWTVSGLGMMPTQGALQIQTGDEHLPDSGYRSRFDKQSEKSGIGLYSVHLTDHDIQAELTSTTRAGFQRYTFNKGKTGRVMIDLQIPTEYWYNLEDFELRKMDDYTIEGYSDQKTPNTWAGGIDQEYKVHFVLKFDQPIKHFGTWKNDVVSKNSQEVKGRNVADAGAYVTFDLRKSRVVQVKSGISFVSIDNARENLAKEIDQPFGWDFDAVVEHQHQVWNDLLSRVNISSDDAREKMRFYSSMYRSFCERNTFSDVNGQWRDASERVQTLERPDDLALGCDAFWNTFWNLNQVWNLVAPEWSNRWVRSQLAMYKTDGWLAKGPAGMEYIPVMVAEHEIPMMIGAYQMGIRDYDPELMFEAVKKMQETPAQQVGGGFAGNRDLETYLKHHYVPYDEGRFSNSLEYSFDDWTVGQFAKSLGKMADYERYNDRGYWWKNVIDPATGFARMRDAEGNWKTDFDPFKSGANHHYVEGNAWQLTFFVPQDVPALAEMIGKKEFVKRLNWGFEESEKWRYNAPNDLYWDYPVIQGNQQSMHFAWLFNYVGRPWETQRWSRSIMDRYYGFEPANAYLGDEDQGQMSAWFVMNAIGLFQIDGGTQTAPVYEIGSPLFEEVTIDLGEQFGRGKSFTIKAHNTSRINKYVQSAKLNGQPLDTFFFSAESLLQGGTLELEMGPKPNKKWGLGLPERLTK</sequence>
<dbReference type="InterPro" id="IPR050883">
    <property type="entry name" value="PNGase"/>
</dbReference>
<dbReference type="Pfam" id="PF07971">
    <property type="entry name" value="Glyco_hydro_92"/>
    <property type="match status" value="1"/>
</dbReference>
<keyword evidence="8" id="KW-0614">Plasmid</keyword>
<dbReference type="RefSeq" id="WP_338398261.1">
    <property type="nucleotide sequence ID" value="NZ_AP025293.1"/>
</dbReference>
<evidence type="ECO:0000256" key="3">
    <source>
        <dbReference type="ARBA" id="ARBA00022837"/>
    </source>
</evidence>
<feature type="chain" id="PRO_5045390623" description="Alpha-1,2-mannosidase" evidence="4">
    <location>
        <begin position="24"/>
        <end position="1049"/>
    </location>
</feature>
<evidence type="ECO:0000256" key="2">
    <source>
        <dbReference type="ARBA" id="ARBA00011245"/>
    </source>
</evidence>
<comment type="subunit">
    <text evidence="2">Monomer.</text>
</comment>
<dbReference type="SUPFAM" id="SSF48208">
    <property type="entry name" value="Six-hairpin glycosidases"/>
    <property type="match status" value="1"/>
</dbReference>
<evidence type="ECO:0008006" key="10">
    <source>
        <dbReference type="Google" id="ProtNLM"/>
    </source>
</evidence>
<dbReference type="PANTHER" id="PTHR12143:SF39">
    <property type="entry name" value="SECRETED PROTEIN"/>
    <property type="match status" value="1"/>
</dbReference>
<keyword evidence="9" id="KW-1185">Reference proteome</keyword>
<feature type="domain" description="Glycosyl hydrolase family 92 N-terminal" evidence="7">
    <location>
        <begin position="307"/>
        <end position="547"/>
    </location>
</feature>
<dbReference type="Proteomes" id="UP001354989">
    <property type="component" value="Plasmid pPP1"/>
</dbReference>
<dbReference type="SUPFAM" id="SSF49785">
    <property type="entry name" value="Galactose-binding domain-like"/>
    <property type="match status" value="1"/>
</dbReference>